<feature type="repeat" description="WD" evidence="8">
    <location>
        <begin position="233"/>
        <end position="274"/>
    </location>
</feature>
<feature type="domain" description="CDC20/Fizzy WD40" evidence="9">
    <location>
        <begin position="186"/>
        <end position="477"/>
    </location>
</feature>
<protein>
    <submittedName>
        <fullName evidence="10">29_t:CDS:1</fullName>
    </submittedName>
</protein>
<evidence type="ECO:0000256" key="2">
    <source>
        <dbReference type="ARBA" id="ARBA00006445"/>
    </source>
</evidence>
<dbReference type="GO" id="GO:0031145">
    <property type="term" value="P:anaphase-promoting complex-dependent catabolic process"/>
    <property type="evidence" value="ECO:0007669"/>
    <property type="project" value="TreeGrafter"/>
</dbReference>
<keyword evidence="3 8" id="KW-0853">WD repeat</keyword>
<dbReference type="InterPro" id="IPR056150">
    <property type="entry name" value="WD40_CDC20-Fz"/>
</dbReference>
<evidence type="ECO:0000256" key="6">
    <source>
        <dbReference type="ARBA" id="ARBA00022776"/>
    </source>
</evidence>
<evidence type="ECO:0000313" key="11">
    <source>
        <dbReference type="Proteomes" id="UP000789508"/>
    </source>
</evidence>
<evidence type="ECO:0000256" key="1">
    <source>
        <dbReference type="ARBA" id="ARBA00004906"/>
    </source>
</evidence>
<gene>
    <name evidence="10" type="ORF">ALEPTO_LOCUS5027</name>
</gene>
<dbReference type="OrthoDB" id="10263272at2759"/>
<keyword evidence="7" id="KW-0131">Cell cycle</keyword>
<dbReference type="PANTHER" id="PTHR19918">
    <property type="entry name" value="CELL DIVISION CYCLE 20 CDC20 FIZZY -RELATED"/>
    <property type="match status" value="1"/>
</dbReference>
<dbReference type="AlphaFoldDB" id="A0A9N9FFT2"/>
<dbReference type="InterPro" id="IPR011047">
    <property type="entry name" value="Quinoprotein_ADH-like_sf"/>
</dbReference>
<evidence type="ECO:0000259" key="9">
    <source>
        <dbReference type="Pfam" id="PF24807"/>
    </source>
</evidence>
<dbReference type="InterPro" id="IPR001680">
    <property type="entry name" value="WD40_rpt"/>
</dbReference>
<reference evidence="10" key="1">
    <citation type="submission" date="2021-06" db="EMBL/GenBank/DDBJ databases">
        <authorList>
            <person name="Kallberg Y."/>
            <person name="Tangrot J."/>
            <person name="Rosling A."/>
        </authorList>
    </citation>
    <scope>NUCLEOTIDE SEQUENCE</scope>
    <source>
        <strain evidence="10">FL130A</strain>
    </source>
</reference>
<dbReference type="SUPFAM" id="SSF50998">
    <property type="entry name" value="Quinoprotein alcohol dehydrogenase-like"/>
    <property type="match status" value="1"/>
</dbReference>
<dbReference type="FunFam" id="2.130.10.10:FF:000025">
    <property type="entry name" value="FIZZY-related 2 isoform 1"/>
    <property type="match status" value="1"/>
</dbReference>
<evidence type="ECO:0000256" key="7">
    <source>
        <dbReference type="ARBA" id="ARBA00023306"/>
    </source>
</evidence>
<evidence type="ECO:0000256" key="8">
    <source>
        <dbReference type="PROSITE-ProRule" id="PRU00221"/>
    </source>
</evidence>
<dbReference type="PROSITE" id="PS00678">
    <property type="entry name" value="WD_REPEATS_1"/>
    <property type="match status" value="1"/>
</dbReference>
<dbReference type="GO" id="GO:1905786">
    <property type="term" value="P:positive regulation of anaphase-promoting complex-dependent catabolic process"/>
    <property type="evidence" value="ECO:0007669"/>
    <property type="project" value="TreeGrafter"/>
</dbReference>
<dbReference type="PROSITE" id="PS50294">
    <property type="entry name" value="WD_REPEATS_REGION"/>
    <property type="match status" value="2"/>
</dbReference>
<keyword evidence="6" id="KW-0498">Mitosis</keyword>
<dbReference type="InterPro" id="IPR019775">
    <property type="entry name" value="WD40_repeat_CS"/>
</dbReference>
<evidence type="ECO:0000256" key="5">
    <source>
        <dbReference type="ARBA" id="ARBA00022737"/>
    </source>
</evidence>
<dbReference type="EMBL" id="CAJVPS010001301">
    <property type="protein sequence ID" value="CAG8532927.1"/>
    <property type="molecule type" value="Genomic_DNA"/>
</dbReference>
<keyword evidence="11" id="KW-1185">Reference proteome</keyword>
<evidence type="ECO:0000256" key="3">
    <source>
        <dbReference type="ARBA" id="ARBA00022574"/>
    </source>
</evidence>
<sequence length="500" mass="56342">MSGKITGEISSKSGRFLSTVVPASPGSPARTVTKAATTTNIETPRRRRIMEYGDRYIPIRTHDIVSDFQRLTVPNTPQGKKRKIASLIEEEAQQEEDDRIYRAVLESTMFPYKDTNDDIIRRINSASSSPKGLLTYRSPSRKHHCSIDTPYRDAYSVSPLTWQAQQLMTSPRKPPRYISKFPYKVLDAPELQDDFYLNLVDWSSTNVLGVGLGTCVYLWNAVTSKVIKLCDLGANQGDNVTSVSWMPTGTHIAVGTNHGPVEIWDIQRNKKIRKMLGHDQRVGALAWNGYVVSTGSRDRIIYNRDVRVADDHTEKLTAHKQEVCGLKWNPEGTQLASGGNDNRLLVWERTQTVPLHKWKHHTAAVKAIAWSPHSHGILSSGGGSQDKHIRFWNTITGEALDSHDTESQVCNLAWSKHANELVSTHGYSQNQIILWSYPSMEQLAVLKGHTLRVLYLSVSPDGQNIVTGAGDETLRFWNVFNNGKKEKKRESKFDIRTQIR</sequence>
<comment type="pathway">
    <text evidence="1">Protein modification; protein ubiquitination.</text>
</comment>
<evidence type="ECO:0000313" key="10">
    <source>
        <dbReference type="EMBL" id="CAG8532927.1"/>
    </source>
</evidence>
<keyword evidence="5" id="KW-0677">Repeat</keyword>
<dbReference type="PANTHER" id="PTHR19918:SF1">
    <property type="entry name" value="FIZZY-RELATED PROTEIN HOMOLOG"/>
    <property type="match status" value="1"/>
</dbReference>
<evidence type="ECO:0000256" key="4">
    <source>
        <dbReference type="ARBA" id="ARBA00022618"/>
    </source>
</evidence>
<feature type="repeat" description="WD" evidence="8">
    <location>
        <begin position="316"/>
        <end position="348"/>
    </location>
</feature>
<accession>A0A9N9FFT2</accession>
<dbReference type="InterPro" id="IPR033010">
    <property type="entry name" value="Cdc20/Fizzy"/>
</dbReference>
<dbReference type="InterPro" id="IPR015943">
    <property type="entry name" value="WD40/YVTN_repeat-like_dom_sf"/>
</dbReference>
<dbReference type="SMART" id="SM00320">
    <property type="entry name" value="WD40"/>
    <property type="match status" value="6"/>
</dbReference>
<dbReference type="Gene3D" id="2.130.10.10">
    <property type="entry name" value="YVTN repeat-like/Quinoprotein amine dehydrogenase"/>
    <property type="match status" value="1"/>
</dbReference>
<organism evidence="10 11">
    <name type="scientific">Ambispora leptoticha</name>
    <dbReference type="NCBI Taxonomy" id="144679"/>
    <lineage>
        <taxon>Eukaryota</taxon>
        <taxon>Fungi</taxon>
        <taxon>Fungi incertae sedis</taxon>
        <taxon>Mucoromycota</taxon>
        <taxon>Glomeromycotina</taxon>
        <taxon>Glomeromycetes</taxon>
        <taxon>Archaeosporales</taxon>
        <taxon>Ambisporaceae</taxon>
        <taxon>Ambispora</taxon>
    </lineage>
</organism>
<keyword evidence="4" id="KW-0132">Cell division</keyword>
<dbReference type="GO" id="GO:0051301">
    <property type="term" value="P:cell division"/>
    <property type="evidence" value="ECO:0007669"/>
    <property type="project" value="UniProtKB-KW"/>
</dbReference>
<comment type="similarity">
    <text evidence="2">Belongs to the WD repeat CDC20/Fizzy family.</text>
</comment>
<dbReference type="GO" id="GO:0005680">
    <property type="term" value="C:anaphase-promoting complex"/>
    <property type="evidence" value="ECO:0007669"/>
    <property type="project" value="TreeGrafter"/>
</dbReference>
<dbReference type="PROSITE" id="PS50082">
    <property type="entry name" value="WD_REPEATS_2"/>
    <property type="match status" value="3"/>
</dbReference>
<dbReference type="GO" id="GO:1990757">
    <property type="term" value="F:ubiquitin ligase activator activity"/>
    <property type="evidence" value="ECO:0007669"/>
    <property type="project" value="TreeGrafter"/>
</dbReference>
<dbReference type="GO" id="GO:0010997">
    <property type="term" value="F:anaphase-promoting complex binding"/>
    <property type="evidence" value="ECO:0007669"/>
    <property type="project" value="InterPro"/>
</dbReference>
<dbReference type="Pfam" id="PF24807">
    <property type="entry name" value="WD40_CDC20-Fz"/>
    <property type="match status" value="1"/>
</dbReference>
<comment type="caution">
    <text evidence="10">The sequence shown here is derived from an EMBL/GenBank/DDBJ whole genome shotgun (WGS) entry which is preliminary data.</text>
</comment>
<proteinExistence type="inferred from homology"/>
<dbReference type="Proteomes" id="UP000789508">
    <property type="component" value="Unassembled WGS sequence"/>
</dbReference>
<name>A0A9N9FFT2_9GLOM</name>
<feature type="repeat" description="WD" evidence="8">
    <location>
        <begin position="446"/>
        <end position="479"/>
    </location>
</feature>